<dbReference type="Proteomes" id="UP000032503">
    <property type="component" value="Unassembled WGS sequence"/>
</dbReference>
<keyword evidence="1" id="KW-1133">Transmembrane helix</keyword>
<feature type="transmembrane region" description="Helical" evidence="1">
    <location>
        <begin position="14"/>
        <end position="32"/>
    </location>
</feature>
<evidence type="ECO:0008006" key="4">
    <source>
        <dbReference type="Google" id="ProtNLM"/>
    </source>
</evidence>
<gene>
    <name evidence="2" type="ORF">TZ00_13065</name>
</gene>
<keyword evidence="1" id="KW-0472">Membrane</keyword>
<proteinExistence type="predicted"/>
<keyword evidence="1" id="KW-0812">Transmembrane</keyword>
<evidence type="ECO:0000313" key="3">
    <source>
        <dbReference type="Proteomes" id="UP000032503"/>
    </source>
</evidence>
<evidence type="ECO:0000313" key="2">
    <source>
        <dbReference type="EMBL" id="KJC63922.1"/>
    </source>
</evidence>
<name>A0ABR5CEL5_9MICO</name>
<organism evidence="2 3">
    <name type="scientific">Agreia bicolorata</name>
    <dbReference type="NCBI Taxonomy" id="110935"/>
    <lineage>
        <taxon>Bacteria</taxon>
        <taxon>Bacillati</taxon>
        <taxon>Actinomycetota</taxon>
        <taxon>Actinomycetes</taxon>
        <taxon>Micrococcales</taxon>
        <taxon>Microbacteriaceae</taxon>
        <taxon>Agreia</taxon>
    </lineage>
</organism>
<reference evidence="2 3" key="1">
    <citation type="journal article" date="2001" name="Int. J. Syst. Evol. Microbiol.">
        <title>Agreia bicolorata gen. nov., sp. nov., to accommodate actinobacteria isolated from narrow reed grass infected by the nematode Heteroanguina graminophila.</title>
        <authorList>
            <person name="Evtushenko L.I."/>
            <person name="Dorofeeva L.V."/>
            <person name="Dobrovolskaya T.G."/>
            <person name="Streshinskaya G.M."/>
            <person name="Subbotin S.A."/>
            <person name="Tiedje J.M."/>
        </authorList>
    </citation>
    <scope>NUCLEOTIDE SEQUENCE [LARGE SCALE GENOMIC DNA]</scope>
    <source>
        <strain evidence="2 3">VKM Ac-1804</strain>
    </source>
</reference>
<keyword evidence="3" id="KW-1185">Reference proteome</keyword>
<dbReference type="EMBL" id="JYFC01000005">
    <property type="protein sequence ID" value="KJC63922.1"/>
    <property type="molecule type" value="Genomic_DNA"/>
</dbReference>
<comment type="caution">
    <text evidence="2">The sequence shown here is derived from an EMBL/GenBank/DDBJ whole genome shotgun (WGS) entry which is preliminary data.</text>
</comment>
<sequence length="303" mass="32662">MVGERPPRQTRWRVVRRIVGIVVVLLVVGFFVRQCASMTIASLQAVPKLQSVVGDHGTVSSYTRESQINVTPTCTLTIEFAETASAEGMAAVLSEVAPLDRYGACQVDGANIANLSSRGKLFVDPDAWETISPEGWRAVAEKLTLPDAVWISLHMDTASVLTSHAVSADPFYIGRAVSDDEYSAFVSMLGSLTEGTPLEETIGPIRWKLDWSHRASAFTGVRITTDATTPPAELAVLLDALTPYLDGRTTSVDSLSFDVEGGSMVTHVALTQPDDGAIEIIKREFETSGLRGEIEFSTRASGE</sequence>
<accession>A0ABR5CEL5</accession>
<evidence type="ECO:0000256" key="1">
    <source>
        <dbReference type="SAM" id="Phobius"/>
    </source>
</evidence>
<protein>
    <recommendedName>
        <fullName evidence="4">Sporulation and spore germination</fullName>
    </recommendedName>
</protein>